<dbReference type="AlphaFoldDB" id="A0A916Q643"/>
<evidence type="ECO:0000256" key="1">
    <source>
        <dbReference type="ARBA" id="ARBA00004651"/>
    </source>
</evidence>
<feature type="transmembrane region" description="Helical" evidence="7">
    <location>
        <begin position="48"/>
        <end position="73"/>
    </location>
</feature>
<feature type="transmembrane region" description="Helical" evidence="7">
    <location>
        <begin position="308"/>
        <end position="327"/>
    </location>
</feature>
<keyword evidence="3" id="KW-1003">Cell membrane</keyword>
<dbReference type="InterPro" id="IPR002528">
    <property type="entry name" value="MATE_fam"/>
</dbReference>
<dbReference type="GO" id="GO:0042910">
    <property type="term" value="F:xenobiotic transmembrane transporter activity"/>
    <property type="evidence" value="ECO:0007669"/>
    <property type="project" value="InterPro"/>
</dbReference>
<feature type="transmembrane region" description="Helical" evidence="7">
    <location>
        <begin position="261"/>
        <end position="279"/>
    </location>
</feature>
<organism evidence="8 9">
    <name type="scientific">Anaerostipes butyraticus</name>
    <dbReference type="NCBI Taxonomy" id="645466"/>
    <lineage>
        <taxon>Bacteria</taxon>
        <taxon>Bacillati</taxon>
        <taxon>Bacillota</taxon>
        <taxon>Clostridia</taxon>
        <taxon>Lachnospirales</taxon>
        <taxon>Lachnospiraceae</taxon>
        <taxon>Anaerostipes</taxon>
    </lineage>
</organism>
<sequence length="433" mass="47270">MIRNTKIFFQYVIPSILAFALSGIYSIVDGFFVGNQVGDAGLSAINVAYPIVALIQAAGTGIGMGGAVCYSIHKAENREKRAREYTAGAIWMLFLFSILLTILTYLFSNPLLRFLGADGQLLSLGGQYIKIIAIGASLQIIGTGLVPFIRNNEGAFFAMTAMAAGFVSNIILDYLFVWVKDGGIRGAAWATIISQGITMLLALVYLTVKRQIFFRIPVSRAVHTAGAILKIGIAPFGLAMTPNLSLMIINRFSAGYGGEEAIATYACIAYIICIIYLILQGVGDGSQPLMSLYYGQGNLKKLKDTRALAYEFALFLSVCGVAVLFLLRWKIGILFGASLEVNYEIGRIMPVFLLSVPFVAVSRITTSGFYATEKSLFSYFLTFMEPVLMFVLMLILPPLLGGQQMIWWSTTAARILSALAALIMKREIEKRES</sequence>
<name>A0A916Q643_9FIRM</name>
<accession>A0A916Q643</accession>
<feature type="transmembrane region" description="Helical" evidence="7">
    <location>
        <begin position="227"/>
        <end position="249"/>
    </location>
</feature>
<feature type="transmembrane region" description="Helical" evidence="7">
    <location>
        <begin position="406"/>
        <end position="424"/>
    </location>
</feature>
<dbReference type="InterPro" id="IPR051327">
    <property type="entry name" value="MATE_MepA_subfamily"/>
</dbReference>
<evidence type="ECO:0000256" key="3">
    <source>
        <dbReference type="ARBA" id="ARBA00022475"/>
    </source>
</evidence>
<keyword evidence="9" id="KW-1185">Reference proteome</keyword>
<keyword evidence="2" id="KW-0813">Transport</keyword>
<dbReference type="RefSeq" id="WP_243282577.1">
    <property type="nucleotide sequence ID" value="NZ_BLYI01000031.1"/>
</dbReference>
<dbReference type="PANTHER" id="PTHR43823:SF3">
    <property type="entry name" value="MULTIDRUG EXPORT PROTEIN MEPA"/>
    <property type="match status" value="1"/>
</dbReference>
<dbReference type="Proteomes" id="UP000613208">
    <property type="component" value="Unassembled WGS sequence"/>
</dbReference>
<dbReference type="Pfam" id="PF01554">
    <property type="entry name" value="MatE"/>
    <property type="match status" value="2"/>
</dbReference>
<feature type="transmembrane region" description="Helical" evidence="7">
    <location>
        <begin position="85"/>
        <end position="108"/>
    </location>
</feature>
<dbReference type="PANTHER" id="PTHR43823">
    <property type="entry name" value="SPORULATION PROTEIN YKVU"/>
    <property type="match status" value="1"/>
</dbReference>
<evidence type="ECO:0000313" key="8">
    <source>
        <dbReference type="EMBL" id="GFO85099.1"/>
    </source>
</evidence>
<feature type="transmembrane region" description="Helical" evidence="7">
    <location>
        <begin position="376"/>
        <end position="400"/>
    </location>
</feature>
<evidence type="ECO:0000256" key="4">
    <source>
        <dbReference type="ARBA" id="ARBA00022692"/>
    </source>
</evidence>
<evidence type="ECO:0000256" key="7">
    <source>
        <dbReference type="SAM" id="Phobius"/>
    </source>
</evidence>
<evidence type="ECO:0000256" key="2">
    <source>
        <dbReference type="ARBA" id="ARBA00022448"/>
    </source>
</evidence>
<feature type="transmembrane region" description="Helical" evidence="7">
    <location>
        <begin position="347"/>
        <end position="364"/>
    </location>
</feature>
<dbReference type="PIRSF" id="PIRSF006603">
    <property type="entry name" value="DinF"/>
    <property type="match status" value="1"/>
</dbReference>
<feature type="transmembrane region" description="Helical" evidence="7">
    <location>
        <begin position="128"/>
        <end position="149"/>
    </location>
</feature>
<dbReference type="EMBL" id="BLYI01000031">
    <property type="protein sequence ID" value="GFO85099.1"/>
    <property type="molecule type" value="Genomic_DNA"/>
</dbReference>
<keyword evidence="5 7" id="KW-1133">Transmembrane helix</keyword>
<keyword evidence="4 7" id="KW-0812">Transmembrane</keyword>
<protein>
    <submittedName>
        <fullName evidence="8">MATE family efflux transporter</fullName>
    </submittedName>
</protein>
<feature type="transmembrane region" description="Helical" evidence="7">
    <location>
        <begin position="7"/>
        <end position="28"/>
    </location>
</feature>
<dbReference type="InterPro" id="IPR048279">
    <property type="entry name" value="MdtK-like"/>
</dbReference>
<proteinExistence type="predicted"/>
<comment type="subcellular location">
    <subcellularLocation>
        <location evidence="1">Cell membrane</location>
        <topology evidence="1">Multi-pass membrane protein</topology>
    </subcellularLocation>
</comment>
<feature type="transmembrane region" description="Helical" evidence="7">
    <location>
        <begin position="156"/>
        <end position="176"/>
    </location>
</feature>
<evidence type="ECO:0000313" key="9">
    <source>
        <dbReference type="Proteomes" id="UP000613208"/>
    </source>
</evidence>
<evidence type="ECO:0000256" key="6">
    <source>
        <dbReference type="ARBA" id="ARBA00023136"/>
    </source>
</evidence>
<keyword evidence="6 7" id="KW-0472">Membrane</keyword>
<reference evidence="8" key="1">
    <citation type="submission" date="2020-06" db="EMBL/GenBank/DDBJ databases">
        <title>Characterization of fructooligosaccharide metabolism and fructooligosaccharide-degrading enzymes in human commensal butyrate producers.</title>
        <authorList>
            <person name="Tanno H."/>
            <person name="Fujii T."/>
            <person name="Hirano K."/>
            <person name="Maeno S."/>
            <person name="Tonozuka T."/>
            <person name="Sakamoto M."/>
            <person name="Ohkuma M."/>
            <person name="Tochio T."/>
            <person name="Endo A."/>
        </authorList>
    </citation>
    <scope>NUCLEOTIDE SEQUENCE</scope>
    <source>
        <strain evidence="8">JCM 17466</strain>
    </source>
</reference>
<evidence type="ECO:0000256" key="5">
    <source>
        <dbReference type="ARBA" id="ARBA00022989"/>
    </source>
</evidence>
<dbReference type="GO" id="GO:0015297">
    <property type="term" value="F:antiporter activity"/>
    <property type="evidence" value="ECO:0007669"/>
    <property type="project" value="InterPro"/>
</dbReference>
<feature type="transmembrane region" description="Helical" evidence="7">
    <location>
        <begin position="188"/>
        <end position="206"/>
    </location>
</feature>
<dbReference type="GO" id="GO:0005886">
    <property type="term" value="C:plasma membrane"/>
    <property type="evidence" value="ECO:0007669"/>
    <property type="project" value="UniProtKB-SubCell"/>
</dbReference>
<gene>
    <name evidence="8" type="ORF">ANBU17_14460</name>
</gene>
<comment type="caution">
    <text evidence="8">The sequence shown here is derived from an EMBL/GenBank/DDBJ whole genome shotgun (WGS) entry which is preliminary data.</text>
</comment>